<dbReference type="AlphaFoldDB" id="A0A0F9RJF8"/>
<reference evidence="1" key="1">
    <citation type="journal article" date="2015" name="Nature">
        <title>Complex archaea that bridge the gap between prokaryotes and eukaryotes.</title>
        <authorList>
            <person name="Spang A."/>
            <person name="Saw J.H."/>
            <person name="Jorgensen S.L."/>
            <person name="Zaremba-Niedzwiedzka K."/>
            <person name="Martijn J."/>
            <person name="Lind A.E."/>
            <person name="van Eijk R."/>
            <person name="Schleper C."/>
            <person name="Guy L."/>
            <person name="Ettema T.J."/>
        </authorList>
    </citation>
    <scope>NUCLEOTIDE SEQUENCE</scope>
</reference>
<name>A0A0F9RJF8_9ZZZZ</name>
<comment type="caution">
    <text evidence="1">The sequence shown here is derived from an EMBL/GenBank/DDBJ whole genome shotgun (WGS) entry which is preliminary data.</text>
</comment>
<accession>A0A0F9RJF8</accession>
<dbReference type="EMBL" id="LAZR01000835">
    <property type="protein sequence ID" value="KKN56655.1"/>
    <property type="molecule type" value="Genomic_DNA"/>
</dbReference>
<evidence type="ECO:0000313" key="1">
    <source>
        <dbReference type="EMBL" id="KKN56655.1"/>
    </source>
</evidence>
<gene>
    <name evidence="1" type="ORF">LCGC14_0569720</name>
</gene>
<organism evidence="1">
    <name type="scientific">marine sediment metagenome</name>
    <dbReference type="NCBI Taxonomy" id="412755"/>
    <lineage>
        <taxon>unclassified sequences</taxon>
        <taxon>metagenomes</taxon>
        <taxon>ecological metagenomes</taxon>
    </lineage>
</organism>
<protein>
    <submittedName>
        <fullName evidence="1">Uncharacterized protein</fullName>
    </submittedName>
</protein>
<proteinExistence type="predicted"/>
<sequence length="72" mass="8679">MGDDKEVRITQMKMVMLSRKSEQQRELEKLRHKNVMEGLKFMADNKINSYNIALSDTQLKRIKEQIRQNKKR</sequence>